<evidence type="ECO:0000313" key="14">
    <source>
        <dbReference type="EMBL" id="PJJ77057.1"/>
    </source>
</evidence>
<evidence type="ECO:0000256" key="6">
    <source>
        <dbReference type="ARBA" id="ARBA00047918"/>
    </source>
</evidence>
<dbReference type="PANTHER" id="PTHR42902">
    <property type="entry name" value="MALATE SYNTHASE"/>
    <property type="match status" value="1"/>
</dbReference>
<feature type="region of interest" description="Disordered" evidence="10">
    <location>
        <begin position="1"/>
        <end position="47"/>
    </location>
</feature>
<dbReference type="InterPro" id="IPR019830">
    <property type="entry name" value="Malate_synthase_CS"/>
</dbReference>
<evidence type="ECO:0000259" key="12">
    <source>
        <dbReference type="Pfam" id="PF20656"/>
    </source>
</evidence>
<dbReference type="InterPro" id="IPR044856">
    <property type="entry name" value="Malate_synth_C_sf"/>
</dbReference>
<dbReference type="SUPFAM" id="SSF51645">
    <property type="entry name" value="Malate synthase G"/>
    <property type="match status" value="1"/>
</dbReference>
<dbReference type="InterPro" id="IPR046363">
    <property type="entry name" value="MS_N_TIM-barrel_dom"/>
</dbReference>
<dbReference type="EMBL" id="PGFE01000001">
    <property type="protein sequence ID" value="PJJ77057.1"/>
    <property type="molecule type" value="Genomic_DNA"/>
</dbReference>
<evidence type="ECO:0000256" key="3">
    <source>
        <dbReference type="ARBA" id="ARBA00022435"/>
    </source>
</evidence>
<dbReference type="Proteomes" id="UP000231693">
    <property type="component" value="Unassembled WGS sequence"/>
</dbReference>
<evidence type="ECO:0000256" key="1">
    <source>
        <dbReference type="ARBA" id="ARBA00006394"/>
    </source>
</evidence>
<dbReference type="PANTHER" id="PTHR42902:SF1">
    <property type="entry name" value="MALATE SYNTHASE 1-RELATED"/>
    <property type="match status" value="1"/>
</dbReference>
<dbReference type="NCBIfam" id="TIGR01344">
    <property type="entry name" value="malate_syn_A"/>
    <property type="match status" value="1"/>
</dbReference>
<dbReference type="InterPro" id="IPR011076">
    <property type="entry name" value="Malate_synth_sf"/>
</dbReference>
<dbReference type="GO" id="GO:0004474">
    <property type="term" value="F:malate synthase activity"/>
    <property type="evidence" value="ECO:0007669"/>
    <property type="project" value="UniProtKB-EC"/>
</dbReference>
<keyword evidence="15" id="KW-1185">Reference proteome</keyword>
<dbReference type="PIRSF" id="PIRSF001363">
    <property type="entry name" value="Malate_synth"/>
    <property type="match status" value="1"/>
</dbReference>
<feature type="domain" description="Malate synthase TIM barrel" evidence="11">
    <location>
        <begin position="201"/>
        <end position="453"/>
    </location>
</feature>
<dbReference type="GO" id="GO:0006097">
    <property type="term" value="P:glyoxylate cycle"/>
    <property type="evidence" value="ECO:0007669"/>
    <property type="project" value="UniProtKB-UniPathway"/>
</dbReference>
<dbReference type="PROSITE" id="PS00510">
    <property type="entry name" value="MALATE_SYNTHASE"/>
    <property type="match status" value="1"/>
</dbReference>
<dbReference type="RefSeq" id="WP_100421506.1">
    <property type="nucleotide sequence ID" value="NZ_BOOX01000016.1"/>
</dbReference>
<dbReference type="EC" id="2.3.3.9" evidence="2 9"/>
<evidence type="ECO:0000256" key="2">
    <source>
        <dbReference type="ARBA" id="ARBA00012636"/>
    </source>
</evidence>
<evidence type="ECO:0000256" key="10">
    <source>
        <dbReference type="SAM" id="MobiDB-lite"/>
    </source>
</evidence>
<keyword evidence="5 9" id="KW-0808">Transferase</keyword>
<protein>
    <recommendedName>
        <fullName evidence="7 9">Malate synthase</fullName>
        <ecNumber evidence="2 9">2.3.3.9</ecNumber>
    </recommendedName>
</protein>
<comment type="pathway">
    <text evidence="9">Carbohydrate metabolism; glyoxylate cycle; (S)-malate from isocitrate: step 2/2.</text>
</comment>
<accession>A0A2M9CYU4</accession>
<evidence type="ECO:0000313" key="15">
    <source>
        <dbReference type="Proteomes" id="UP000231693"/>
    </source>
</evidence>
<feature type="compositionally biased region" description="Low complexity" evidence="10">
    <location>
        <begin position="1"/>
        <end position="34"/>
    </location>
</feature>
<dbReference type="Pfam" id="PF20656">
    <property type="entry name" value="MS_N"/>
    <property type="match status" value="1"/>
</dbReference>
<dbReference type="UniPathway" id="UPA00703">
    <property type="reaction ID" value="UER00720"/>
</dbReference>
<feature type="active site" description="Proton acceptor" evidence="8">
    <location>
        <position position="205"/>
    </location>
</feature>
<comment type="caution">
    <text evidence="14">The sequence shown here is derived from an EMBL/GenBank/DDBJ whole genome shotgun (WGS) entry which is preliminary data.</text>
</comment>
<evidence type="ECO:0000259" key="11">
    <source>
        <dbReference type="Pfam" id="PF01274"/>
    </source>
</evidence>
<feature type="domain" description="Malate synthase N-terminal" evidence="12">
    <location>
        <begin position="53"/>
        <end position="100"/>
    </location>
</feature>
<keyword evidence="4 9" id="KW-0816">Tricarboxylic acid cycle</keyword>
<evidence type="ECO:0000256" key="9">
    <source>
        <dbReference type="RuleBase" id="RU000555"/>
    </source>
</evidence>
<organism evidence="14 15">
    <name type="scientific">Sediminihabitans luteus</name>
    <dbReference type="NCBI Taxonomy" id="1138585"/>
    <lineage>
        <taxon>Bacteria</taxon>
        <taxon>Bacillati</taxon>
        <taxon>Actinomycetota</taxon>
        <taxon>Actinomycetes</taxon>
        <taxon>Micrococcales</taxon>
        <taxon>Cellulomonadaceae</taxon>
        <taxon>Sediminihabitans</taxon>
    </lineage>
</organism>
<evidence type="ECO:0000256" key="4">
    <source>
        <dbReference type="ARBA" id="ARBA00022532"/>
    </source>
</evidence>
<comment type="similarity">
    <text evidence="1 9">Belongs to the malate synthase family.</text>
</comment>
<proteinExistence type="inferred from homology"/>
<dbReference type="Pfam" id="PF20659">
    <property type="entry name" value="MS_C"/>
    <property type="match status" value="1"/>
</dbReference>
<dbReference type="InterPro" id="IPR048356">
    <property type="entry name" value="MS_N"/>
</dbReference>
<dbReference type="GO" id="GO:0005737">
    <property type="term" value="C:cytoplasm"/>
    <property type="evidence" value="ECO:0007669"/>
    <property type="project" value="TreeGrafter"/>
</dbReference>
<dbReference type="InterPro" id="IPR048355">
    <property type="entry name" value="MS_C"/>
</dbReference>
<feature type="active site" description="Proton donor" evidence="8">
    <location>
        <position position="497"/>
    </location>
</feature>
<dbReference type="FunFam" id="1.20.1220.12:FF:000001">
    <property type="entry name" value="Malate synthase"/>
    <property type="match status" value="1"/>
</dbReference>
<dbReference type="GO" id="GO:0006099">
    <property type="term" value="P:tricarboxylic acid cycle"/>
    <property type="evidence" value="ECO:0007669"/>
    <property type="project" value="UniProtKB-KW"/>
</dbReference>
<dbReference type="FunFam" id="3.20.20.360:FF:000001">
    <property type="entry name" value="Malate synthase"/>
    <property type="match status" value="1"/>
</dbReference>
<comment type="catalytic activity">
    <reaction evidence="6 9">
        <text>glyoxylate + acetyl-CoA + H2O = (S)-malate + CoA + H(+)</text>
        <dbReference type="Rhea" id="RHEA:18181"/>
        <dbReference type="ChEBI" id="CHEBI:15377"/>
        <dbReference type="ChEBI" id="CHEBI:15378"/>
        <dbReference type="ChEBI" id="CHEBI:15589"/>
        <dbReference type="ChEBI" id="CHEBI:36655"/>
        <dbReference type="ChEBI" id="CHEBI:57287"/>
        <dbReference type="ChEBI" id="CHEBI:57288"/>
        <dbReference type="EC" id="2.3.3.9"/>
    </reaction>
</comment>
<dbReference type="InterPro" id="IPR001465">
    <property type="entry name" value="Malate_synthase_TIM"/>
</dbReference>
<evidence type="ECO:0000259" key="13">
    <source>
        <dbReference type="Pfam" id="PF20659"/>
    </source>
</evidence>
<name>A0A2M9CYU4_9CELL</name>
<dbReference type="InterPro" id="IPR006252">
    <property type="entry name" value="Malate_synthA"/>
</dbReference>
<dbReference type="AlphaFoldDB" id="A0A2M9CYU4"/>
<dbReference type="CDD" id="cd00727">
    <property type="entry name" value="malate_synt_A"/>
    <property type="match status" value="1"/>
</dbReference>
<keyword evidence="3 9" id="KW-0329">Glyoxylate bypass</keyword>
<dbReference type="OrthoDB" id="9768429at2"/>
<evidence type="ECO:0000256" key="8">
    <source>
        <dbReference type="PIRSR" id="PIRSR001363-1"/>
    </source>
</evidence>
<evidence type="ECO:0000256" key="7">
    <source>
        <dbReference type="ARBA" id="ARBA00068441"/>
    </source>
</evidence>
<dbReference type="Gene3D" id="3.20.20.360">
    <property type="entry name" value="Malate synthase, domain 3"/>
    <property type="match status" value="1"/>
</dbReference>
<sequence>MTTTTLTTETHRPTSGTTGAGHATSGTTSSGHAPSDGRTTRGGHLRVEAAPGPRYDEILTPEALEFLAALHEAFLGRRHELLQERQRRRADVADGIDPDFRACTRPVRDDPTWRVAGWAPGLEDRRVEITGPTDPKMTINALNSGAKVWLADAEDASSPTWRNVVEGQLSLRDAIRGELEFTNEAGKEYRLASRDIADLPTIVFRPRGWHLTEAHLRYVDRSGTATAASGSLVDFGLYLFHNATELVARGRGPYFYLPKLEGYREARLWNDVFVLAQDLLGIPQGTIRATVLIETLPAAFEMEEILYELREHSAGLNAGRWDYLFSIIKSFRTRGDQYVLPDRDQLTMTVPFMRAYTELLVKTCHRRGAHAIGGMSAFIPDRRRPDVTERALAKVAADKAREAGDGFDGSWVAHPDLIPTARAQFDAVLGELPNQVHVQRDDVEVGQHELLDIGSARRAGATVTAAGLRANVSVAVRYLDAWLRGNGAAAIDGLMEDAATAEISRSQVWQWIASGTRTEGGVPITRSRVEALLAEIVDDLPRTPGNRIEEAAAVFRQVALAEEFPTFLTLAGYSQHLVGSSADQPG</sequence>
<reference evidence="14 15" key="1">
    <citation type="submission" date="2017-11" db="EMBL/GenBank/DDBJ databases">
        <title>Genomic Encyclopedia of Archaeal and Bacterial Type Strains, Phase II (KMG-II): From Individual Species to Whole Genera.</title>
        <authorList>
            <person name="Goeker M."/>
        </authorList>
    </citation>
    <scope>NUCLEOTIDE SEQUENCE [LARGE SCALE GENOMIC DNA]</scope>
    <source>
        <strain evidence="14 15">DSM 25478</strain>
    </source>
</reference>
<gene>
    <name evidence="14" type="ORF">CLV28_0269</name>
</gene>
<evidence type="ECO:0000256" key="5">
    <source>
        <dbReference type="ARBA" id="ARBA00022679"/>
    </source>
</evidence>
<feature type="domain" description="Malate synthase C-terminal" evidence="13">
    <location>
        <begin position="463"/>
        <end position="575"/>
    </location>
</feature>
<dbReference type="Pfam" id="PF01274">
    <property type="entry name" value="MS_TIM-barrel"/>
    <property type="match status" value="1"/>
</dbReference>
<dbReference type="Gene3D" id="1.20.1220.12">
    <property type="entry name" value="Malate synthase, domain III"/>
    <property type="match status" value="1"/>
</dbReference>